<gene>
    <name evidence="1" type="ORF">XELAEV_180457673mg</name>
</gene>
<dbReference type="EMBL" id="CM004482">
    <property type="protein sequence ID" value="OCT64669.1"/>
    <property type="molecule type" value="Genomic_DNA"/>
</dbReference>
<dbReference type="AlphaFoldDB" id="A0A974H4M3"/>
<name>A0A974H4M3_XENLA</name>
<evidence type="ECO:0000313" key="2">
    <source>
        <dbReference type="Proteomes" id="UP000694892"/>
    </source>
</evidence>
<dbReference type="Proteomes" id="UP000694892">
    <property type="component" value="Chromosome 9_10L"/>
</dbReference>
<proteinExistence type="predicted"/>
<reference evidence="2" key="1">
    <citation type="journal article" date="2016" name="Nature">
        <title>Genome evolution in the allotetraploid frog Xenopus laevis.</title>
        <authorList>
            <person name="Session A.M."/>
            <person name="Uno Y."/>
            <person name="Kwon T."/>
            <person name="Chapman J.A."/>
            <person name="Toyoda A."/>
            <person name="Takahashi S."/>
            <person name="Fukui A."/>
            <person name="Hikosaka A."/>
            <person name="Suzuki A."/>
            <person name="Kondo M."/>
            <person name="van Heeringen S.J."/>
            <person name="Quigley I."/>
            <person name="Heinz S."/>
            <person name="Ogino H."/>
            <person name="Ochi H."/>
            <person name="Hellsten U."/>
            <person name="Lyons J.B."/>
            <person name="Simakov O."/>
            <person name="Putnam N."/>
            <person name="Stites J."/>
            <person name="Kuroki Y."/>
            <person name="Tanaka T."/>
            <person name="Michiue T."/>
            <person name="Watanabe M."/>
            <person name="Bogdanovic O."/>
            <person name="Lister R."/>
            <person name="Georgiou G."/>
            <person name="Paranjpe S.S."/>
            <person name="van Kruijsbergen I."/>
            <person name="Shu S."/>
            <person name="Carlson J."/>
            <person name="Kinoshita T."/>
            <person name="Ohta Y."/>
            <person name="Mawaribuchi S."/>
            <person name="Jenkins J."/>
            <person name="Grimwood J."/>
            <person name="Schmutz J."/>
            <person name="Mitros T."/>
            <person name="Mozaffari S.V."/>
            <person name="Suzuki Y."/>
            <person name="Haramoto Y."/>
            <person name="Yamamoto T.S."/>
            <person name="Takagi C."/>
            <person name="Heald R."/>
            <person name="Miller K."/>
            <person name="Haudenschild C."/>
            <person name="Kitzman J."/>
            <person name="Nakayama T."/>
            <person name="Izutsu Y."/>
            <person name="Robert J."/>
            <person name="Fortriede J."/>
            <person name="Burns K."/>
            <person name="Lotay V."/>
            <person name="Karimi K."/>
            <person name="Yasuoka Y."/>
            <person name="Dichmann D.S."/>
            <person name="Flajnik M.F."/>
            <person name="Houston D.W."/>
            <person name="Shendure J."/>
            <person name="DuPasquier L."/>
            <person name="Vize P.D."/>
            <person name="Zorn A.M."/>
            <person name="Ito M."/>
            <person name="Marcotte E.M."/>
            <person name="Wallingford J.B."/>
            <person name="Ito Y."/>
            <person name="Asashima M."/>
            <person name="Ueno N."/>
            <person name="Matsuda Y."/>
            <person name="Veenstra G.J."/>
            <person name="Fujiyama A."/>
            <person name="Harland R.M."/>
            <person name="Taira M."/>
            <person name="Rokhsar D.S."/>
        </authorList>
    </citation>
    <scope>NUCLEOTIDE SEQUENCE [LARGE SCALE GENOMIC DNA]</scope>
    <source>
        <strain evidence="2">J</strain>
    </source>
</reference>
<organism evidence="1 2">
    <name type="scientific">Xenopus laevis</name>
    <name type="common">African clawed frog</name>
    <dbReference type="NCBI Taxonomy" id="8355"/>
    <lineage>
        <taxon>Eukaryota</taxon>
        <taxon>Metazoa</taxon>
        <taxon>Chordata</taxon>
        <taxon>Craniata</taxon>
        <taxon>Vertebrata</taxon>
        <taxon>Euteleostomi</taxon>
        <taxon>Amphibia</taxon>
        <taxon>Batrachia</taxon>
        <taxon>Anura</taxon>
        <taxon>Pipoidea</taxon>
        <taxon>Pipidae</taxon>
        <taxon>Xenopodinae</taxon>
        <taxon>Xenopus</taxon>
        <taxon>Xenopus</taxon>
    </lineage>
</organism>
<protein>
    <submittedName>
        <fullName evidence="1">Uncharacterized protein</fullName>
    </submittedName>
</protein>
<evidence type="ECO:0000313" key="1">
    <source>
        <dbReference type="EMBL" id="OCT64669.1"/>
    </source>
</evidence>
<accession>A0A974H4M3</accession>
<feature type="non-terminal residue" evidence="1">
    <location>
        <position position="19"/>
    </location>
</feature>
<feature type="non-terminal residue" evidence="1">
    <location>
        <position position="1"/>
    </location>
</feature>
<sequence>NVDMNSVDDRKEQNTGTDK</sequence>